<sequence>MCHHCSSQIALREESFDFFASAAVPITPRFRQLLNHFIEILTPVTNPVIYGPADKIVITSALIDILRSVVKDPACLHAVIADAASHQAGVRKENNQVEEHKLAQEEADTHRSKAISLVRARLQYQHGSFSTSTIITVRHLGVMAIKQGEEEFVAHHDGLAEMVKLSGGIDALPRTAAYHVSKAEAQMAWHRQRTPLLPPFKSRFYDADCWDEEAGMLLDQFERPCEDHHLWTSLCPQLFEVACELQHLTRLVETYSRTPRLVTALMREFAEDTYAKVQYNIVSFPFPCPGACDTPEYHRQDALRVAALIYLNTAIRVKPYDKFLQTLITRLSGSLQKSNVEELWVPHQSVLLWVMFLGYHACRGKAEQECHC</sequence>
<comment type="caution">
    <text evidence="1">The sequence shown here is derived from an EMBL/GenBank/DDBJ whole genome shotgun (WGS) entry which is preliminary data.</text>
</comment>
<protein>
    <submittedName>
        <fullName evidence="1">Uncharacterized protein</fullName>
    </submittedName>
</protein>
<dbReference type="EMBL" id="MU404352">
    <property type="protein sequence ID" value="KAI1614867.1"/>
    <property type="molecule type" value="Genomic_DNA"/>
</dbReference>
<evidence type="ECO:0000313" key="1">
    <source>
        <dbReference type="EMBL" id="KAI1614867.1"/>
    </source>
</evidence>
<name>A0AAN6E0M8_9EURO</name>
<evidence type="ECO:0000313" key="2">
    <source>
        <dbReference type="Proteomes" id="UP001203852"/>
    </source>
</evidence>
<reference evidence="1" key="1">
    <citation type="journal article" date="2022" name="bioRxiv">
        <title>Deciphering the potential niche of two novel black yeast fungi from a biological soil crust based on their genomes, phenotypes, and melanin regulation.</title>
        <authorList>
            <consortium name="DOE Joint Genome Institute"/>
            <person name="Carr E.C."/>
            <person name="Barton Q."/>
            <person name="Grambo S."/>
            <person name="Sullivan M."/>
            <person name="Renfro C.M."/>
            <person name="Kuo A."/>
            <person name="Pangilinan J."/>
            <person name="Lipzen A."/>
            <person name="Keymanesh K."/>
            <person name="Savage E."/>
            <person name="Barry K."/>
            <person name="Grigoriev I.V."/>
            <person name="Riekhof W.R."/>
            <person name="Harris S.S."/>
        </authorList>
    </citation>
    <scope>NUCLEOTIDE SEQUENCE</scope>
    <source>
        <strain evidence="1">JF 03-4F</strain>
    </source>
</reference>
<proteinExistence type="predicted"/>
<dbReference type="AlphaFoldDB" id="A0AAN6E0M8"/>
<gene>
    <name evidence="1" type="ORF">EDD36DRAFT_416399</name>
</gene>
<dbReference type="PANTHER" id="PTHR37540">
    <property type="entry name" value="TRANSCRIPTION FACTOR (ACR-2), PUTATIVE-RELATED-RELATED"/>
    <property type="match status" value="1"/>
</dbReference>
<accession>A0AAN6E0M8</accession>
<keyword evidence="2" id="KW-1185">Reference proteome</keyword>
<dbReference type="Pfam" id="PF11951">
    <property type="entry name" value="Fungal_trans_2"/>
    <property type="match status" value="1"/>
</dbReference>
<organism evidence="1 2">
    <name type="scientific">Exophiala viscosa</name>
    <dbReference type="NCBI Taxonomy" id="2486360"/>
    <lineage>
        <taxon>Eukaryota</taxon>
        <taxon>Fungi</taxon>
        <taxon>Dikarya</taxon>
        <taxon>Ascomycota</taxon>
        <taxon>Pezizomycotina</taxon>
        <taxon>Eurotiomycetes</taxon>
        <taxon>Chaetothyriomycetidae</taxon>
        <taxon>Chaetothyriales</taxon>
        <taxon>Herpotrichiellaceae</taxon>
        <taxon>Exophiala</taxon>
    </lineage>
</organism>
<dbReference type="Proteomes" id="UP001203852">
    <property type="component" value="Unassembled WGS sequence"/>
</dbReference>
<dbReference type="PANTHER" id="PTHR37540:SF5">
    <property type="entry name" value="TRANSCRIPTION FACTOR DOMAIN-CONTAINING PROTEIN"/>
    <property type="match status" value="1"/>
</dbReference>
<dbReference type="InterPro" id="IPR021858">
    <property type="entry name" value="Fun_TF"/>
</dbReference>